<dbReference type="AlphaFoldDB" id="A0A7X2S380"/>
<evidence type="ECO:0000256" key="1">
    <source>
        <dbReference type="SAM" id="Phobius"/>
    </source>
</evidence>
<feature type="transmembrane region" description="Helical" evidence="1">
    <location>
        <begin position="217"/>
        <end position="235"/>
    </location>
</feature>
<dbReference type="RefSeq" id="WP_155110937.1">
    <property type="nucleotide sequence ID" value="NZ_WMIB01000001.1"/>
</dbReference>
<evidence type="ECO:0000313" key="3">
    <source>
        <dbReference type="Proteomes" id="UP000434639"/>
    </source>
</evidence>
<dbReference type="InterPro" id="IPR009574">
    <property type="entry name" value="DUF1189"/>
</dbReference>
<name>A0A7X2S380_9BACI</name>
<organism evidence="2 3">
    <name type="scientific">Metabacillus mangrovi</name>
    <dbReference type="NCBI Taxonomy" id="1491830"/>
    <lineage>
        <taxon>Bacteria</taxon>
        <taxon>Bacillati</taxon>
        <taxon>Bacillota</taxon>
        <taxon>Bacilli</taxon>
        <taxon>Bacillales</taxon>
        <taxon>Bacillaceae</taxon>
        <taxon>Metabacillus</taxon>
    </lineage>
</organism>
<comment type="caution">
    <text evidence="2">The sequence shown here is derived from an EMBL/GenBank/DDBJ whole genome shotgun (WGS) entry which is preliminary data.</text>
</comment>
<gene>
    <name evidence="2" type="ORF">GKZ89_03375</name>
</gene>
<reference evidence="2 3" key="1">
    <citation type="journal article" date="2017" name="Int. J. Syst. Evol. Microbiol.">
        <title>Bacillus mangrovi sp. nov., isolated from a sediment sample from a mangrove forest.</title>
        <authorList>
            <person name="Gupta V."/>
            <person name="Singh P.K."/>
            <person name="Korpole S."/>
            <person name="Tanuku N.R.S."/>
            <person name="Pinnaka A.K."/>
        </authorList>
    </citation>
    <scope>NUCLEOTIDE SEQUENCE [LARGE SCALE GENOMIC DNA]</scope>
    <source>
        <strain evidence="2 3">KCTC 33872</strain>
    </source>
</reference>
<keyword evidence="3" id="KW-1185">Reference proteome</keyword>
<dbReference type="Pfam" id="PF06691">
    <property type="entry name" value="DUF1189"/>
    <property type="match status" value="1"/>
</dbReference>
<dbReference type="OrthoDB" id="1903376at2"/>
<keyword evidence="1" id="KW-1133">Transmembrane helix</keyword>
<accession>A0A7X2S380</accession>
<dbReference type="Proteomes" id="UP000434639">
    <property type="component" value="Unassembled WGS sequence"/>
</dbReference>
<proteinExistence type="predicted"/>
<feature type="transmembrane region" description="Helical" evidence="1">
    <location>
        <begin position="164"/>
        <end position="182"/>
    </location>
</feature>
<protein>
    <submittedName>
        <fullName evidence="2">DUF1189 domain-containing protein</fullName>
    </submittedName>
</protein>
<feature type="transmembrane region" description="Helical" evidence="1">
    <location>
        <begin position="41"/>
        <end position="63"/>
    </location>
</feature>
<evidence type="ECO:0000313" key="2">
    <source>
        <dbReference type="EMBL" id="MTH52435.1"/>
    </source>
</evidence>
<dbReference type="EMBL" id="WMIB01000001">
    <property type="protein sequence ID" value="MTH52435.1"/>
    <property type="molecule type" value="Genomic_DNA"/>
</dbReference>
<keyword evidence="1" id="KW-0812">Transmembrane</keyword>
<keyword evidence="1" id="KW-0472">Membrane</keyword>
<feature type="transmembrane region" description="Helical" evidence="1">
    <location>
        <begin position="241"/>
        <end position="258"/>
    </location>
</feature>
<sequence>MSWIEHIREVKSLNLFKQFIKSLYSPRDIASFRFQGIGKSILYVFLLCLLSIVPASVYGSIVISGGIAAAEKASTSLPDFTIQNGQLTAETDKPVEMKQGDIILVLDPTGTFTRNEIEQKQNAIGILKDEFVFATNGISQVLPYSGAGDIAVNKDQLVSLAQQAGDLQAAFIGGFVFILYLISSFSKFVEVTVLALLGLIIRNMLRKKISFKQSWVMAAYAVTLATIFFTVMSALQASVPSQGLVLWFVHVVILYLAVKEVPSKKEPEVIV</sequence>